<dbReference type="GeneID" id="92747240"/>
<protein>
    <submittedName>
        <fullName evidence="2">Uncharacterized protein</fullName>
    </submittedName>
</protein>
<feature type="transmembrane region" description="Helical" evidence="1">
    <location>
        <begin position="52"/>
        <end position="73"/>
    </location>
</feature>
<dbReference type="OrthoDB" id="4774281at2"/>
<keyword evidence="1" id="KW-1133">Transmembrane helix</keyword>
<comment type="caution">
    <text evidence="2">The sequence shown here is derived from an EMBL/GenBank/DDBJ whole genome shotgun (WGS) entry which is preliminary data.</text>
</comment>
<proteinExistence type="predicted"/>
<gene>
    <name evidence="2" type="ORF">D9543_10890</name>
</gene>
<name>A0A3M0FXN3_9CORY</name>
<dbReference type="AlphaFoldDB" id="A0A3M0FXN3"/>
<evidence type="ECO:0000313" key="3">
    <source>
        <dbReference type="Proteomes" id="UP000270649"/>
    </source>
</evidence>
<feature type="transmembrane region" description="Helical" evidence="1">
    <location>
        <begin position="131"/>
        <end position="147"/>
    </location>
</feature>
<reference evidence="2 3" key="1">
    <citation type="submission" date="2018-10" db="EMBL/GenBank/DDBJ databases">
        <title>Corynebacterium macginleyi genome sequencing and assembly of the type strain and two clinical samples.</title>
        <authorList>
            <person name="Bernier A.-M."/>
            <person name="Bernard K."/>
        </authorList>
    </citation>
    <scope>NUCLEOTIDE SEQUENCE [LARGE SCALE GENOMIC DNA]</scope>
    <source>
        <strain evidence="2 3">NML 120205</strain>
    </source>
</reference>
<dbReference type="RefSeq" id="WP_121912394.1">
    <property type="nucleotide sequence ID" value="NZ_CP068292.1"/>
</dbReference>
<keyword evidence="1" id="KW-0472">Membrane</keyword>
<feature type="transmembrane region" description="Helical" evidence="1">
    <location>
        <begin position="98"/>
        <end position="119"/>
    </location>
</feature>
<organism evidence="2 3">
    <name type="scientific">Corynebacterium macginleyi</name>
    <dbReference type="NCBI Taxonomy" id="38290"/>
    <lineage>
        <taxon>Bacteria</taxon>
        <taxon>Bacillati</taxon>
        <taxon>Actinomycetota</taxon>
        <taxon>Actinomycetes</taxon>
        <taxon>Mycobacteriales</taxon>
        <taxon>Corynebacteriaceae</taxon>
        <taxon>Corynebacterium</taxon>
    </lineage>
</organism>
<dbReference type="EMBL" id="REGC01000021">
    <property type="protein sequence ID" value="RMB56697.1"/>
    <property type="molecule type" value="Genomic_DNA"/>
</dbReference>
<evidence type="ECO:0000313" key="2">
    <source>
        <dbReference type="EMBL" id="RMB56697.1"/>
    </source>
</evidence>
<accession>A0A3M0FXN3</accession>
<dbReference type="Proteomes" id="UP000270649">
    <property type="component" value="Unassembled WGS sequence"/>
</dbReference>
<sequence length="160" mass="18103">MSSHPEHPENDLTTDADYANLRRPEPQNFDDLADEPDPVEVAAANRRSTRQAIWYMVSVLVISALYGFGIALFSRLSGGPLCEHGTASWLCTDGQRNFFAISTMVIPLLGMIGCAMIMVRKLRRYLRWRGWMAIFWVVAFNFMMWAINDIQLLLVDSAAS</sequence>
<keyword evidence="1" id="KW-0812">Transmembrane</keyword>
<evidence type="ECO:0000256" key="1">
    <source>
        <dbReference type="SAM" id="Phobius"/>
    </source>
</evidence>